<name>A0ABQ3BQE3_9GAMM</name>
<evidence type="ECO:0008006" key="4">
    <source>
        <dbReference type="Google" id="ProtNLM"/>
    </source>
</evidence>
<feature type="transmembrane region" description="Helical" evidence="1">
    <location>
        <begin position="29"/>
        <end position="49"/>
    </location>
</feature>
<sequence length="88" mass="9496">MFDGFFGYLIGGAIVGLLARILKPGPENVGMVVTILIGAAGAAIAGHLVPAHGAMAWVVAIATSIVLLILYQAMFHRSRERRRLRRER</sequence>
<gene>
    <name evidence="2" type="ORF">GCM10008101_03930</name>
</gene>
<evidence type="ECO:0000313" key="2">
    <source>
        <dbReference type="EMBL" id="GGZ53981.1"/>
    </source>
</evidence>
<protein>
    <recommendedName>
        <fullName evidence="4">GlsB/YeaQ/YmgE family stress response membrane protein</fullName>
    </recommendedName>
</protein>
<organism evidence="2 3">
    <name type="scientific">Cognatilysobacter xinjiangensis</name>
    <dbReference type="NCBI Taxonomy" id="546892"/>
    <lineage>
        <taxon>Bacteria</taxon>
        <taxon>Pseudomonadati</taxon>
        <taxon>Pseudomonadota</taxon>
        <taxon>Gammaproteobacteria</taxon>
        <taxon>Lysobacterales</taxon>
        <taxon>Lysobacteraceae</taxon>
        <taxon>Cognatilysobacter</taxon>
    </lineage>
</organism>
<keyword evidence="3" id="KW-1185">Reference proteome</keyword>
<feature type="transmembrane region" description="Helical" evidence="1">
    <location>
        <begin position="55"/>
        <end position="75"/>
    </location>
</feature>
<feature type="transmembrane region" description="Helical" evidence="1">
    <location>
        <begin position="6"/>
        <end position="22"/>
    </location>
</feature>
<keyword evidence="1" id="KW-1133">Transmembrane helix</keyword>
<keyword evidence="1" id="KW-0472">Membrane</keyword>
<evidence type="ECO:0000313" key="3">
    <source>
        <dbReference type="Proteomes" id="UP000643403"/>
    </source>
</evidence>
<evidence type="ECO:0000256" key="1">
    <source>
        <dbReference type="SAM" id="Phobius"/>
    </source>
</evidence>
<dbReference type="RefSeq" id="WP_189446650.1">
    <property type="nucleotide sequence ID" value="NZ_BMXY01000001.1"/>
</dbReference>
<reference evidence="3" key="1">
    <citation type="journal article" date="2019" name="Int. J. Syst. Evol. Microbiol.">
        <title>The Global Catalogue of Microorganisms (GCM) 10K type strain sequencing project: providing services to taxonomists for standard genome sequencing and annotation.</title>
        <authorList>
            <consortium name="The Broad Institute Genomics Platform"/>
            <consortium name="The Broad Institute Genome Sequencing Center for Infectious Disease"/>
            <person name="Wu L."/>
            <person name="Ma J."/>
        </authorList>
    </citation>
    <scope>NUCLEOTIDE SEQUENCE [LARGE SCALE GENOMIC DNA]</scope>
    <source>
        <strain evidence="3">KCTC 22558</strain>
    </source>
</reference>
<keyword evidence="1" id="KW-0812">Transmembrane</keyword>
<dbReference type="EMBL" id="BMXY01000001">
    <property type="protein sequence ID" value="GGZ53981.1"/>
    <property type="molecule type" value="Genomic_DNA"/>
</dbReference>
<accession>A0ABQ3BQE3</accession>
<dbReference type="Proteomes" id="UP000643403">
    <property type="component" value="Unassembled WGS sequence"/>
</dbReference>
<comment type="caution">
    <text evidence="2">The sequence shown here is derived from an EMBL/GenBank/DDBJ whole genome shotgun (WGS) entry which is preliminary data.</text>
</comment>
<proteinExistence type="predicted"/>